<protein>
    <submittedName>
        <fullName evidence="2">Uncharacterized protein</fullName>
    </submittedName>
</protein>
<dbReference type="Proteomes" id="UP000479710">
    <property type="component" value="Unassembled WGS sequence"/>
</dbReference>
<gene>
    <name evidence="2" type="ORF">E2562_025266</name>
</gene>
<sequence length="127" mass="13697">MDTLLVVVYFGRPQRFVLSISSTNTKVEGGASTRKEASFLPLPASPSSPCQIRFGGGVLRTDLASTELTEAGSDALEINTVGSVGRRPSVARRRHRKGGEPLPSSARRSARWEQRRGSGSALGEKWE</sequence>
<organism evidence="2 3">
    <name type="scientific">Oryza meyeriana var. granulata</name>
    <dbReference type="NCBI Taxonomy" id="110450"/>
    <lineage>
        <taxon>Eukaryota</taxon>
        <taxon>Viridiplantae</taxon>
        <taxon>Streptophyta</taxon>
        <taxon>Embryophyta</taxon>
        <taxon>Tracheophyta</taxon>
        <taxon>Spermatophyta</taxon>
        <taxon>Magnoliopsida</taxon>
        <taxon>Liliopsida</taxon>
        <taxon>Poales</taxon>
        <taxon>Poaceae</taxon>
        <taxon>BOP clade</taxon>
        <taxon>Oryzoideae</taxon>
        <taxon>Oryzeae</taxon>
        <taxon>Oryzinae</taxon>
        <taxon>Oryza</taxon>
        <taxon>Oryza meyeriana</taxon>
    </lineage>
</organism>
<dbReference type="AlphaFoldDB" id="A0A6G1C1J5"/>
<proteinExistence type="predicted"/>
<reference evidence="2 3" key="1">
    <citation type="submission" date="2019-11" db="EMBL/GenBank/DDBJ databases">
        <title>Whole genome sequence of Oryza granulata.</title>
        <authorList>
            <person name="Li W."/>
        </authorList>
    </citation>
    <scope>NUCLEOTIDE SEQUENCE [LARGE SCALE GENOMIC DNA]</scope>
    <source>
        <strain evidence="3">cv. Menghai</strain>
        <tissue evidence="2">Leaf</tissue>
    </source>
</reference>
<accession>A0A6G1C1J5</accession>
<feature type="region of interest" description="Disordered" evidence="1">
    <location>
        <begin position="84"/>
        <end position="127"/>
    </location>
</feature>
<keyword evidence="3" id="KW-1185">Reference proteome</keyword>
<evidence type="ECO:0000256" key="1">
    <source>
        <dbReference type="SAM" id="MobiDB-lite"/>
    </source>
</evidence>
<evidence type="ECO:0000313" key="3">
    <source>
        <dbReference type="Proteomes" id="UP000479710"/>
    </source>
</evidence>
<dbReference type="EMBL" id="SPHZ02000011">
    <property type="protein sequence ID" value="KAF0893473.1"/>
    <property type="molecule type" value="Genomic_DNA"/>
</dbReference>
<evidence type="ECO:0000313" key="2">
    <source>
        <dbReference type="EMBL" id="KAF0893473.1"/>
    </source>
</evidence>
<name>A0A6G1C1J5_9ORYZ</name>
<comment type="caution">
    <text evidence="2">The sequence shown here is derived from an EMBL/GenBank/DDBJ whole genome shotgun (WGS) entry which is preliminary data.</text>
</comment>